<organism evidence="3 4">
    <name type="scientific">Marinobacterium aestuariivivens</name>
    <dbReference type="NCBI Taxonomy" id="1698799"/>
    <lineage>
        <taxon>Bacteria</taxon>
        <taxon>Pseudomonadati</taxon>
        <taxon>Pseudomonadota</taxon>
        <taxon>Gammaproteobacteria</taxon>
        <taxon>Oceanospirillales</taxon>
        <taxon>Oceanospirillaceae</taxon>
        <taxon>Marinobacterium</taxon>
    </lineage>
</organism>
<comment type="caution">
    <text evidence="3">The sequence shown here is derived from an EMBL/GenBank/DDBJ whole genome shotgun (WGS) entry which is preliminary data.</text>
</comment>
<dbReference type="PANTHER" id="PTHR43403:SF1">
    <property type="entry name" value="NAD-SPECIFIC GLUTAMATE DEHYDROGENASE"/>
    <property type="match status" value="1"/>
</dbReference>
<keyword evidence="4" id="KW-1185">Reference proteome</keyword>
<dbReference type="Proteomes" id="UP001596422">
    <property type="component" value="Unassembled WGS sequence"/>
</dbReference>
<evidence type="ECO:0000313" key="4">
    <source>
        <dbReference type="Proteomes" id="UP001596422"/>
    </source>
</evidence>
<dbReference type="InterPro" id="IPR024727">
    <property type="entry name" value="NAD_Glu_DH_N_ACT1"/>
</dbReference>
<sequence length="279" mass="31954">MDRRPIPEVRWLTELKTLIDTRHQGKEAEQLQLLSRLVFRPLLEDDEPDTEATAANRYGALLGIWQYLQQRDRKQTRIRVFNPDPERDGWRSAHSIIEILMDDMPFIVASCVTELQRQDVRVHQQTYPIFGAIRDDQGRLQQLRDEPGQDAEVETLVRFEIDHQISDDSLQHLETRLHQVLLDVRHAVEDWTPMMEKVSEAADWCDQSDACRSCADNPEAIALLRWLADEAFLFLGFRFYTAEKTEKGSTGCGISQAAGSAASVSRSPRTSSASNWTST</sequence>
<name>A0ABW2A147_9GAMM</name>
<dbReference type="InterPro" id="IPR007780">
    <property type="entry name" value="NAD_Glu_DH_bac"/>
</dbReference>
<dbReference type="RefSeq" id="WP_379909701.1">
    <property type="nucleotide sequence ID" value="NZ_JBHSWE010000001.1"/>
</dbReference>
<evidence type="ECO:0000313" key="3">
    <source>
        <dbReference type="EMBL" id="MFC6671193.1"/>
    </source>
</evidence>
<proteinExistence type="predicted"/>
<feature type="compositionally biased region" description="Low complexity" evidence="1">
    <location>
        <begin position="260"/>
        <end position="279"/>
    </location>
</feature>
<protein>
    <recommendedName>
        <fullName evidence="2">NAD-glutamate dehydrogenase N-terminal ACT1 domain-containing protein</fullName>
    </recommendedName>
</protein>
<feature type="domain" description="NAD-glutamate dehydrogenase N-terminal ACT1" evidence="2">
    <location>
        <begin position="51"/>
        <end position="177"/>
    </location>
</feature>
<accession>A0ABW2A147</accession>
<dbReference type="PANTHER" id="PTHR43403">
    <property type="entry name" value="NAD-SPECIFIC GLUTAMATE DEHYDROGENASE"/>
    <property type="match status" value="1"/>
</dbReference>
<dbReference type="Pfam" id="PF21075">
    <property type="entry name" value="GDH_ACT1"/>
    <property type="match status" value="1"/>
</dbReference>
<evidence type="ECO:0000256" key="1">
    <source>
        <dbReference type="SAM" id="MobiDB-lite"/>
    </source>
</evidence>
<feature type="region of interest" description="Disordered" evidence="1">
    <location>
        <begin position="249"/>
        <end position="279"/>
    </location>
</feature>
<gene>
    <name evidence="3" type="ORF">ACFQDL_14770</name>
</gene>
<dbReference type="EMBL" id="JBHSWE010000001">
    <property type="protein sequence ID" value="MFC6671193.1"/>
    <property type="molecule type" value="Genomic_DNA"/>
</dbReference>
<reference evidence="4" key="1">
    <citation type="journal article" date="2019" name="Int. J. Syst. Evol. Microbiol.">
        <title>The Global Catalogue of Microorganisms (GCM) 10K type strain sequencing project: providing services to taxonomists for standard genome sequencing and annotation.</title>
        <authorList>
            <consortium name="The Broad Institute Genomics Platform"/>
            <consortium name="The Broad Institute Genome Sequencing Center for Infectious Disease"/>
            <person name="Wu L."/>
            <person name="Ma J."/>
        </authorList>
    </citation>
    <scope>NUCLEOTIDE SEQUENCE [LARGE SCALE GENOMIC DNA]</scope>
    <source>
        <strain evidence="4">NBRC 111756</strain>
    </source>
</reference>
<evidence type="ECO:0000259" key="2">
    <source>
        <dbReference type="Pfam" id="PF21075"/>
    </source>
</evidence>